<dbReference type="InterPro" id="IPR045133">
    <property type="entry name" value="IRE1/2-like"/>
</dbReference>
<dbReference type="InterPro" id="IPR010513">
    <property type="entry name" value="KEN_dom"/>
</dbReference>
<dbReference type="OrthoDB" id="63989at2759"/>
<keyword evidence="11" id="KW-0378">Hydrolase</keyword>
<dbReference type="SMART" id="SM00220">
    <property type="entry name" value="S_TKc"/>
    <property type="match status" value="1"/>
</dbReference>
<evidence type="ECO:0000256" key="7">
    <source>
        <dbReference type="ARBA" id="ARBA00022723"/>
    </source>
</evidence>
<evidence type="ECO:0000256" key="14">
    <source>
        <dbReference type="ARBA" id="ARBA00022989"/>
    </source>
</evidence>
<protein>
    <recommendedName>
        <fullName evidence="3">non-specific serine/threonine protein kinase</fullName>
        <ecNumber evidence="3">2.7.11.1</ecNumber>
    </recommendedName>
</protein>
<dbReference type="PROSITE" id="PS50011">
    <property type="entry name" value="PROTEIN_KINASE_DOM"/>
    <property type="match status" value="1"/>
</dbReference>
<reference evidence="25" key="1">
    <citation type="submission" date="2022-12" db="EMBL/GenBank/DDBJ databases">
        <authorList>
            <person name="Brejova B."/>
        </authorList>
    </citation>
    <scope>NUCLEOTIDE SEQUENCE</scope>
</reference>
<evidence type="ECO:0000256" key="9">
    <source>
        <dbReference type="ARBA" id="ARBA00022741"/>
    </source>
</evidence>
<keyword evidence="4" id="KW-0723">Serine/threonine-protein kinase</keyword>
<dbReference type="InterPro" id="IPR018391">
    <property type="entry name" value="PQQ_b-propeller_rpt"/>
</dbReference>
<dbReference type="InterPro" id="IPR015943">
    <property type="entry name" value="WD40/YVTN_repeat-like_dom_sf"/>
</dbReference>
<dbReference type="GO" id="GO:0070059">
    <property type="term" value="P:intrinsic apoptotic signaling pathway in response to endoplasmic reticulum stress"/>
    <property type="evidence" value="ECO:0007669"/>
    <property type="project" value="TreeGrafter"/>
</dbReference>
<keyword evidence="15" id="KW-0472">Membrane</keyword>
<keyword evidence="13" id="KW-0460">Magnesium</keyword>
<dbReference type="Gene3D" id="3.30.200.20">
    <property type="entry name" value="Phosphorylase Kinase, domain 1"/>
    <property type="match status" value="1"/>
</dbReference>
<evidence type="ECO:0000256" key="16">
    <source>
        <dbReference type="ARBA" id="ARBA00023180"/>
    </source>
</evidence>
<evidence type="ECO:0000256" key="19">
    <source>
        <dbReference type="ARBA" id="ARBA00048659"/>
    </source>
</evidence>
<evidence type="ECO:0000256" key="1">
    <source>
        <dbReference type="ARBA" id="ARBA00001946"/>
    </source>
</evidence>
<dbReference type="PROSITE" id="PS51392">
    <property type="entry name" value="KEN"/>
    <property type="match status" value="1"/>
</dbReference>
<dbReference type="GO" id="GO:1990604">
    <property type="term" value="C:IRE1-TRAF2-ASK1 complex"/>
    <property type="evidence" value="ECO:0007669"/>
    <property type="project" value="TreeGrafter"/>
</dbReference>
<evidence type="ECO:0000256" key="22">
    <source>
        <dbReference type="SAM" id="MobiDB-lite"/>
    </source>
</evidence>
<dbReference type="SUPFAM" id="SSF50998">
    <property type="entry name" value="Quinoprotein alcohol dehydrogenase-like"/>
    <property type="match status" value="1"/>
</dbReference>
<dbReference type="GO" id="GO:0046872">
    <property type="term" value="F:metal ion binding"/>
    <property type="evidence" value="ECO:0007669"/>
    <property type="project" value="UniProtKB-KW"/>
</dbReference>
<feature type="compositionally biased region" description="Basic residues" evidence="22">
    <location>
        <begin position="614"/>
        <end position="633"/>
    </location>
</feature>
<dbReference type="GO" id="GO:0004674">
    <property type="term" value="F:protein serine/threonine kinase activity"/>
    <property type="evidence" value="ECO:0007669"/>
    <property type="project" value="UniProtKB-KW"/>
</dbReference>
<sequence length="1144" mass="131532">MIILPLFTILISFIFIIFSYASPRLERIINPKTTKEVEQVSTTTTQISIPTSSSSFLPLNFRSINDCELTNLLLISDIDGNLHGVSRLSGNLLWSLPIDKPLVRIQTNNSDATADSSSSSSNILWFVEPYQDGELYYFTPKFGLNKLPTSIKDLVMNSPFSLSNDDKIYTGERKTSLYNININTGEIQNSFGYDKCPINTTTDSSGDRIMIGKTTYELSIHSKLNKNIVWNVTYSQWVPNNIDNDLIMQNQQSLDKLYFTPFHDKSLLAINKDIGTPVWISKLPSLAVNIFDIFKNNNDYILLPHPTKVLNDLQIENNQNLNNDLVFINKTSNLKQWIAMSYINYPTLIKSAPLSKYQLILNNYYQNNHNNMNSIEFLENFNINEDQNDVKEIEGLLSGIHKVFEVSSDSSYQPISRFERREIKRISDGREESEVIQPDVIDDQIPSIIDGIKFPSKNNIGSDIIILPPEELDNYEFDQIKENKNNSVPSSTNSIVKRIFEDVAVLIVLVILILFFGRSNKYIKRLFYDSSSSKIEEIPEYEKIQIIETQPPKKKVTIVEPEEVKEEVKDSASEPQEEPKSLDSISEKSNENEATPETINDTTTNSTESAPAPYKKKKRGSRGQKKRGGRKINKSTSNEPSENNIYDDDDDEEFDDINKEITEIRAHNNEVEEIEKQVEEEVKEEIQKEIMTKSLIQSLPTPIKPQKLHIENNLIISETVLGFGSHGTVVFEGTFENRPVAVKRMLLDFYDIANHEVKLLQESDDHPNVVRYFCSQTSESEKFLYIALELCLCTLENIIELPSKFPNLKIPKRNDILYQLTSGLNYLHSLKIVHRDIKPQNILVSLGKSKIAENNVRLLISDFGLCKKLDNDQSSFRVTTQHAASGTSGWRAPELLLNHEKEPNLFEISPDSISSNNETTSNGSGGKRLTKAIDIFSLGCVFFYILTDGLHPFGDRYLREGNIIKGEYDLSILYKKCPNDKYEAIDLISKLIQFDPSKRPNTTKILSHPLFWSNSKRLEFLLKVSDRFEIERRDPPSELLLKLESKSQKITNLDWHSKFEIEFLDNLKSYRKYHTFKLMDLLRALRNKYHHFNEIPKPLQSKMLPLPDGFYKYFNDKFPNLLIEIYYIVEQELKDEHIFSENFV</sequence>
<accession>A0A9W4TTB5</accession>
<dbReference type="Gene3D" id="2.130.10.10">
    <property type="entry name" value="YVTN repeat-like/Quinoprotein amine dehydrogenase"/>
    <property type="match status" value="1"/>
</dbReference>
<gene>
    <name evidence="25" type="ORF">CANVERA_P1245</name>
</gene>
<dbReference type="Gene3D" id="1.10.510.10">
    <property type="entry name" value="Transferase(Phosphotransferase) domain 1"/>
    <property type="match status" value="1"/>
</dbReference>
<feature type="compositionally biased region" description="Basic and acidic residues" evidence="22">
    <location>
        <begin position="566"/>
        <end position="591"/>
    </location>
</feature>
<evidence type="ECO:0000259" key="23">
    <source>
        <dbReference type="PROSITE" id="PS50011"/>
    </source>
</evidence>
<evidence type="ECO:0000256" key="12">
    <source>
        <dbReference type="ARBA" id="ARBA00022840"/>
    </source>
</evidence>
<evidence type="ECO:0000256" key="13">
    <source>
        <dbReference type="ARBA" id="ARBA00022842"/>
    </source>
</evidence>
<dbReference type="Pfam" id="PF06479">
    <property type="entry name" value="Ribonuc_2-5A"/>
    <property type="match status" value="1"/>
</dbReference>
<evidence type="ECO:0000259" key="24">
    <source>
        <dbReference type="PROSITE" id="PS51392"/>
    </source>
</evidence>
<evidence type="ECO:0000256" key="3">
    <source>
        <dbReference type="ARBA" id="ARBA00012513"/>
    </source>
</evidence>
<evidence type="ECO:0000256" key="10">
    <source>
        <dbReference type="ARBA" id="ARBA00022777"/>
    </source>
</evidence>
<evidence type="ECO:0000313" key="26">
    <source>
        <dbReference type="Proteomes" id="UP001152885"/>
    </source>
</evidence>
<comment type="subcellular location">
    <subcellularLocation>
        <location evidence="2">Membrane</location>
        <topology evidence="2">Single-pass type I membrane protein</topology>
    </subcellularLocation>
</comment>
<keyword evidence="26" id="KW-1185">Reference proteome</keyword>
<evidence type="ECO:0000256" key="20">
    <source>
        <dbReference type="ARBA" id="ARBA00048977"/>
    </source>
</evidence>
<feature type="domain" description="KEN" evidence="24">
    <location>
        <begin position="1014"/>
        <end position="1144"/>
    </location>
</feature>
<keyword evidence="18" id="KW-0511">Multifunctional enzyme</keyword>
<evidence type="ECO:0000256" key="8">
    <source>
        <dbReference type="ARBA" id="ARBA00022729"/>
    </source>
</evidence>
<dbReference type="PROSITE" id="PS00108">
    <property type="entry name" value="PROTEIN_KINASE_ST"/>
    <property type="match status" value="1"/>
</dbReference>
<keyword evidence="14" id="KW-1133">Transmembrane helix</keyword>
<evidence type="ECO:0000256" key="5">
    <source>
        <dbReference type="ARBA" id="ARBA00022679"/>
    </source>
</evidence>
<evidence type="ECO:0000256" key="4">
    <source>
        <dbReference type="ARBA" id="ARBA00022527"/>
    </source>
</evidence>
<dbReference type="CDD" id="cd09769">
    <property type="entry name" value="Luminal_IRE1"/>
    <property type="match status" value="1"/>
</dbReference>
<organism evidence="25 26">
    <name type="scientific">Candida verbasci</name>
    <dbReference type="NCBI Taxonomy" id="1227364"/>
    <lineage>
        <taxon>Eukaryota</taxon>
        <taxon>Fungi</taxon>
        <taxon>Dikarya</taxon>
        <taxon>Ascomycota</taxon>
        <taxon>Saccharomycotina</taxon>
        <taxon>Pichiomycetes</taxon>
        <taxon>Debaryomycetaceae</taxon>
        <taxon>Candida/Lodderomyces clade</taxon>
        <taxon>Candida</taxon>
    </lineage>
</organism>
<dbReference type="SUPFAM" id="SSF56112">
    <property type="entry name" value="Protein kinase-like (PK-like)"/>
    <property type="match status" value="1"/>
</dbReference>
<dbReference type="SMART" id="SM00564">
    <property type="entry name" value="PQQ"/>
    <property type="match status" value="3"/>
</dbReference>
<dbReference type="SMART" id="SM00580">
    <property type="entry name" value="PUG"/>
    <property type="match status" value="1"/>
</dbReference>
<dbReference type="GO" id="GO:0016787">
    <property type="term" value="F:hydrolase activity"/>
    <property type="evidence" value="ECO:0007669"/>
    <property type="project" value="UniProtKB-KW"/>
</dbReference>
<feature type="coiled-coil region" evidence="21">
    <location>
        <begin position="657"/>
        <end position="689"/>
    </location>
</feature>
<comment type="cofactor">
    <cofactor evidence="1">
        <name>Mg(2+)</name>
        <dbReference type="ChEBI" id="CHEBI:18420"/>
    </cofactor>
</comment>
<dbReference type="GO" id="GO:0005524">
    <property type="term" value="F:ATP binding"/>
    <property type="evidence" value="ECO:0007669"/>
    <property type="project" value="UniProtKB-KW"/>
</dbReference>
<keyword evidence="5" id="KW-0808">Transferase</keyword>
<dbReference type="InterPro" id="IPR038357">
    <property type="entry name" value="KEN_sf"/>
</dbReference>
<proteinExistence type="predicted"/>
<dbReference type="PANTHER" id="PTHR13954:SF6">
    <property type="entry name" value="NON-SPECIFIC SERINE_THREONINE PROTEIN KINASE"/>
    <property type="match status" value="1"/>
</dbReference>
<evidence type="ECO:0000256" key="17">
    <source>
        <dbReference type="ARBA" id="ARBA00023230"/>
    </source>
</evidence>
<comment type="catalytic activity">
    <reaction evidence="19">
        <text>L-threonyl-[protein] + ATP = O-phospho-L-threonyl-[protein] + ADP + H(+)</text>
        <dbReference type="Rhea" id="RHEA:46608"/>
        <dbReference type="Rhea" id="RHEA-COMP:11060"/>
        <dbReference type="Rhea" id="RHEA-COMP:11605"/>
        <dbReference type="ChEBI" id="CHEBI:15378"/>
        <dbReference type="ChEBI" id="CHEBI:30013"/>
        <dbReference type="ChEBI" id="CHEBI:30616"/>
        <dbReference type="ChEBI" id="CHEBI:61977"/>
        <dbReference type="ChEBI" id="CHEBI:456216"/>
        <dbReference type="EC" id="2.7.11.1"/>
    </reaction>
    <physiologicalReaction direction="left-to-right" evidence="19">
        <dbReference type="Rhea" id="RHEA:46609"/>
    </physiologicalReaction>
</comment>
<dbReference type="EMBL" id="CANTUO010000001">
    <property type="protein sequence ID" value="CAI5756727.1"/>
    <property type="molecule type" value="Genomic_DNA"/>
</dbReference>
<keyword evidence="16" id="KW-0325">Glycoprotein</keyword>
<keyword evidence="10" id="KW-0418">Kinase</keyword>
<dbReference type="InterPro" id="IPR011009">
    <property type="entry name" value="Kinase-like_dom_sf"/>
</dbReference>
<evidence type="ECO:0000256" key="2">
    <source>
        <dbReference type="ARBA" id="ARBA00004479"/>
    </source>
</evidence>
<dbReference type="GO" id="GO:0006397">
    <property type="term" value="P:mRNA processing"/>
    <property type="evidence" value="ECO:0007669"/>
    <property type="project" value="InterPro"/>
</dbReference>
<evidence type="ECO:0000256" key="11">
    <source>
        <dbReference type="ARBA" id="ARBA00022801"/>
    </source>
</evidence>
<feature type="domain" description="Protein kinase" evidence="23">
    <location>
        <begin position="715"/>
        <end position="1011"/>
    </location>
</feature>
<keyword evidence="6" id="KW-0812">Transmembrane</keyword>
<keyword evidence="21" id="KW-0175">Coiled coil</keyword>
<name>A0A9W4TTB5_9ASCO</name>
<evidence type="ECO:0000256" key="18">
    <source>
        <dbReference type="ARBA" id="ARBA00023268"/>
    </source>
</evidence>
<feature type="compositionally biased region" description="Polar residues" evidence="22">
    <location>
        <begin position="592"/>
        <end position="609"/>
    </location>
</feature>
<keyword evidence="9" id="KW-0547">Nucleotide-binding</keyword>
<feature type="region of interest" description="Disordered" evidence="22">
    <location>
        <begin position="564"/>
        <end position="652"/>
    </location>
</feature>
<dbReference type="FunFam" id="1.10.510.10:FF:000572">
    <property type="entry name" value="Serine/threonine-protein kinase/endoribonuclease IRE1"/>
    <property type="match status" value="1"/>
</dbReference>
<dbReference type="AlphaFoldDB" id="A0A9W4TTB5"/>
<evidence type="ECO:0000256" key="21">
    <source>
        <dbReference type="SAM" id="Coils"/>
    </source>
</evidence>
<dbReference type="GO" id="GO:0036498">
    <property type="term" value="P:IRE1-mediated unfolded protein response"/>
    <property type="evidence" value="ECO:0007669"/>
    <property type="project" value="TreeGrafter"/>
</dbReference>
<evidence type="ECO:0000256" key="15">
    <source>
        <dbReference type="ARBA" id="ARBA00023136"/>
    </source>
</evidence>
<dbReference type="FunFam" id="3.30.200.20:FF:000443">
    <property type="entry name" value="Serine/threonine-protein kinase/endoribonuclease IRE1"/>
    <property type="match status" value="1"/>
</dbReference>
<comment type="caution">
    <text evidence="25">The sequence shown here is derived from an EMBL/GenBank/DDBJ whole genome shotgun (WGS) entry which is preliminary data.</text>
</comment>
<evidence type="ECO:0000256" key="6">
    <source>
        <dbReference type="ARBA" id="ARBA00022692"/>
    </source>
</evidence>
<dbReference type="InterPro" id="IPR008271">
    <property type="entry name" value="Ser/Thr_kinase_AS"/>
</dbReference>
<dbReference type="PANTHER" id="PTHR13954">
    <property type="entry name" value="IRE1-RELATED"/>
    <property type="match status" value="1"/>
</dbReference>
<dbReference type="GO" id="GO:0004521">
    <property type="term" value="F:RNA endonuclease activity"/>
    <property type="evidence" value="ECO:0007669"/>
    <property type="project" value="InterPro"/>
</dbReference>
<dbReference type="GO" id="GO:0051082">
    <property type="term" value="F:unfolded protein binding"/>
    <property type="evidence" value="ECO:0007669"/>
    <property type="project" value="TreeGrafter"/>
</dbReference>
<keyword evidence="8" id="KW-0732">Signal</keyword>
<keyword evidence="12" id="KW-0067">ATP-binding</keyword>
<comment type="catalytic activity">
    <reaction evidence="20">
        <text>L-seryl-[protein] + ATP = O-phospho-L-seryl-[protein] + ADP + H(+)</text>
        <dbReference type="Rhea" id="RHEA:17989"/>
        <dbReference type="Rhea" id="RHEA-COMP:9863"/>
        <dbReference type="Rhea" id="RHEA-COMP:11604"/>
        <dbReference type="ChEBI" id="CHEBI:15378"/>
        <dbReference type="ChEBI" id="CHEBI:29999"/>
        <dbReference type="ChEBI" id="CHEBI:30616"/>
        <dbReference type="ChEBI" id="CHEBI:83421"/>
        <dbReference type="ChEBI" id="CHEBI:456216"/>
        <dbReference type="EC" id="2.7.11.1"/>
    </reaction>
    <physiologicalReaction direction="left-to-right" evidence="20">
        <dbReference type="Rhea" id="RHEA:17990"/>
    </physiologicalReaction>
</comment>
<dbReference type="InterPro" id="IPR000719">
    <property type="entry name" value="Prot_kinase_dom"/>
</dbReference>
<dbReference type="Pfam" id="PF00069">
    <property type="entry name" value="Pkinase"/>
    <property type="match status" value="1"/>
</dbReference>
<dbReference type="InterPro" id="IPR011047">
    <property type="entry name" value="Quinoprotein_ADH-like_sf"/>
</dbReference>
<keyword evidence="7" id="KW-0479">Metal-binding</keyword>
<dbReference type="CDD" id="cd10422">
    <property type="entry name" value="RNase_Ire1"/>
    <property type="match status" value="1"/>
</dbReference>
<evidence type="ECO:0000313" key="25">
    <source>
        <dbReference type="EMBL" id="CAI5756727.1"/>
    </source>
</evidence>
<dbReference type="Gene3D" id="1.20.1440.180">
    <property type="entry name" value="KEN domain"/>
    <property type="match status" value="1"/>
</dbReference>
<dbReference type="Proteomes" id="UP001152885">
    <property type="component" value="Unassembled WGS sequence"/>
</dbReference>
<dbReference type="EC" id="2.7.11.1" evidence="3"/>
<keyword evidence="17" id="KW-0834">Unfolded protein response</keyword>